<feature type="binding site" evidence="17">
    <location>
        <begin position="81"/>
        <end position="83"/>
    </location>
    <ligand>
        <name>ATP</name>
        <dbReference type="ChEBI" id="CHEBI:30616"/>
    </ligand>
</feature>
<comment type="subcellular location">
    <subcellularLocation>
        <location evidence="1">Cell membrane</location>
        <topology evidence="1">Multi-pass membrane protein</topology>
    </subcellularLocation>
</comment>
<accession>A0A223HV47</accession>
<evidence type="ECO:0000256" key="9">
    <source>
        <dbReference type="ARBA" id="ARBA00022840"/>
    </source>
</evidence>
<feature type="binding site" evidence="17">
    <location>
        <position position="72"/>
    </location>
    <ligand>
        <name>ATP</name>
        <dbReference type="ChEBI" id="CHEBI:30616"/>
    </ligand>
</feature>
<dbReference type="PANTHER" id="PTHR34299:SF1">
    <property type="entry name" value="DIACYLGLYCEROL KINASE"/>
    <property type="match status" value="1"/>
</dbReference>
<evidence type="ECO:0000256" key="16">
    <source>
        <dbReference type="PIRSR" id="PIRSR600829-2"/>
    </source>
</evidence>
<dbReference type="GO" id="GO:0005524">
    <property type="term" value="F:ATP binding"/>
    <property type="evidence" value="ECO:0007669"/>
    <property type="project" value="UniProtKB-KW"/>
</dbReference>
<dbReference type="GO" id="GO:0016301">
    <property type="term" value="F:kinase activity"/>
    <property type="evidence" value="ECO:0007669"/>
    <property type="project" value="UniProtKB-KW"/>
</dbReference>
<keyword evidence="7 17" id="KW-0547">Nucleotide-binding</keyword>
<dbReference type="EMBL" id="CP016893">
    <property type="protein sequence ID" value="AST56308.1"/>
    <property type="molecule type" value="Genomic_DNA"/>
</dbReference>
<evidence type="ECO:0000313" key="19">
    <source>
        <dbReference type="EMBL" id="AST56308.1"/>
    </source>
</evidence>
<feature type="binding site" evidence="17">
    <location>
        <position position="24"/>
    </location>
    <ligand>
        <name>ATP</name>
        <dbReference type="ChEBI" id="CHEBI:30616"/>
    </ligand>
</feature>
<evidence type="ECO:0000256" key="3">
    <source>
        <dbReference type="ARBA" id="ARBA00022475"/>
    </source>
</evidence>
<dbReference type="CDD" id="cd14266">
    <property type="entry name" value="UDPK_IM_PAP2_like"/>
    <property type="match status" value="1"/>
</dbReference>
<feature type="active site" description="Proton acceptor" evidence="15">
    <location>
        <position position="65"/>
    </location>
</feature>
<keyword evidence="18" id="KW-0460">Magnesium</keyword>
<evidence type="ECO:0000256" key="5">
    <source>
        <dbReference type="ARBA" id="ARBA00022679"/>
    </source>
</evidence>
<evidence type="ECO:0000256" key="6">
    <source>
        <dbReference type="ARBA" id="ARBA00022692"/>
    </source>
</evidence>
<keyword evidence="4" id="KW-0444">Lipid biosynthesis</keyword>
<keyword evidence="5" id="KW-0808">Transferase</keyword>
<evidence type="ECO:0000256" key="18">
    <source>
        <dbReference type="PIRSR" id="PIRSR600829-4"/>
    </source>
</evidence>
<keyword evidence="6" id="KW-0812">Transmembrane</keyword>
<feature type="binding site" evidence="17">
    <location>
        <position position="12"/>
    </location>
    <ligand>
        <name>ATP</name>
        <dbReference type="ChEBI" id="CHEBI:30616"/>
    </ligand>
</feature>
<reference evidence="19 20" key="1">
    <citation type="submission" date="2016-08" db="EMBL/GenBank/DDBJ databases">
        <title>A novel genetic cassette of butanologenic Thermoanaerobacterium thermosaccharolyticum that directly convert cellulose to butanol.</title>
        <authorList>
            <person name="Li T."/>
            <person name="He J."/>
        </authorList>
    </citation>
    <scope>NUCLEOTIDE SEQUENCE [LARGE SCALE GENOMIC DNA]</scope>
    <source>
        <strain evidence="19 20">TG57</strain>
    </source>
</reference>
<sequence length="232" mass="25590">MKIKKLIDSFNYAIEGIIYTFKTEKNMKIHFAAAILVLILSLFYNFSKLEMIAIIVTISLVLMAEMINTAVETIVDLITDEYHVLAKIAKDIAAGAVLITALNAIFVAYLLFFNRLNPWTNILLTRLKNSPAHVTFITLIVVMIVTIILKAYFGKGTPLRGGLPSGHSAIAFCLATASTFISKNILLSTISFIMAFMVAQSRVEGNIHSTFQVIVGAIIGILITVLFFQIVK</sequence>
<dbReference type="InterPro" id="IPR036938">
    <property type="entry name" value="PAP2/HPO_sf"/>
</dbReference>
<keyword evidence="11" id="KW-0443">Lipid metabolism</keyword>
<evidence type="ECO:0000313" key="20">
    <source>
        <dbReference type="Proteomes" id="UP000214975"/>
    </source>
</evidence>
<keyword evidence="10" id="KW-1133">Transmembrane helix</keyword>
<evidence type="ECO:0000256" key="7">
    <source>
        <dbReference type="ARBA" id="ARBA00022741"/>
    </source>
</evidence>
<dbReference type="PANTHER" id="PTHR34299">
    <property type="entry name" value="DIACYLGLYCEROL KINASE"/>
    <property type="match status" value="1"/>
</dbReference>
<name>A0A223HV47_THETR</name>
<comment type="similarity">
    <text evidence="2">Belongs to the bacterial diacylglycerol kinase family.</text>
</comment>
<evidence type="ECO:0000256" key="1">
    <source>
        <dbReference type="ARBA" id="ARBA00004651"/>
    </source>
</evidence>
<protein>
    <submittedName>
        <fullName evidence="19">Diacylglycerol kinase</fullName>
    </submittedName>
</protein>
<organism evidence="19 20">
    <name type="scientific">Thermoanaerobacterium thermosaccharolyticum</name>
    <name type="common">Clostridium thermosaccharolyticum</name>
    <dbReference type="NCBI Taxonomy" id="1517"/>
    <lineage>
        <taxon>Bacteria</taxon>
        <taxon>Bacillati</taxon>
        <taxon>Bacillota</taxon>
        <taxon>Clostridia</taxon>
        <taxon>Thermoanaerobacterales</taxon>
        <taxon>Thermoanaerobacteraceae</taxon>
        <taxon>Thermoanaerobacterium</taxon>
    </lineage>
</organism>
<dbReference type="CDD" id="cd03383">
    <property type="entry name" value="PAP2_diacylglycerolkinase"/>
    <property type="match status" value="1"/>
</dbReference>
<evidence type="ECO:0000256" key="4">
    <source>
        <dbReference type="ARBA" id="ARBA00022516"/>
    </source>
</evidence>
<dbReference type="Pfam" id="PF01219">
    <property type="entry name" value="DAGK_prokar"/>
    <property type="match status" value="1"/>
</dbReference>
<dbReference type="Proteomes" id="UP000214975">
    <property type="component" value="Chromosome"/>
</dbReference>
<evidence type="ECO:0000256" key="13">
    <source>
        <dbReference type="ARBA" id="ARBA00023209"/>
    </source>
</evidence>
<dbReference type="GO" id="GO:0005886">
    <property type="term" value="C:plasma membrane"/>
    <property type="evidence" value="ECO:0007669"/>
    <property type="project" value="UniProtKB-SubCell"/>
</dbReference>
<dbReference type="Gene3D" id="1.20.144.10">
    <property type="entry name" value="Phosphatidic acid phosphatase type 2/haloperoxidase"/>
    <property type="match status" value="1"/>
</dbReference>
<keyword evidence="9 17" id="KW-0067">ATP-binding</keyword>
<keyword evidence="12" id="KW-0472">Membrane</keyword>
<dbReference type="GO" id="GO:0008654">
    <property type="term" value="P:phospholipid biosynthetic process"/>
    <property type="evidence" value="ECO:0007669"/>
    <property type="project" value="UniProtKB-KW"/>
</dbReference>
<feature type="binding site" evidence="18">
    <location>
        <position position="24"/>
    </location>
    <ligand>
        <name>a divalent metal cation</name>
        <dbReference type="ChEBI" id="CHEBI:60240"/>
    </ligand>
</feature>
<evidence type="ECO:0000256" key="10">
    <source>
        <dbReference type="ARBA" id="ARBA00022989"/>
    </source>
</evidence>
<evidence type="ECO:0000256" key="11">
    <source>
        <dbReference type="ARBA" id="ARBA00023098"/>
    </source>
</evidence>
<evidence type="ECO:0000256" key="15">
    <source>
        <dbReference type="PIRSR" id="PIRSR600829-1"/>
    </source>
</evidence>
<keyword evidence="13" id="KW-0594">Phospholipid biosynthesis</keyword>
<keyword evidence="8 19" id="KW-0418">Kinase</keyword>
<dbReference type="Gene3D" id="1.10.287.3610">
    <property type="match status" value="1"/>
</dbReference>
<dbReference type="PROSITE" id="PS01069">
    <property type="entry name" value="DAGK_PROKAR"/>
    <property type="match status" value="1"/>
</dbReference>
<evidence type="ECO:0000256" key="8">
    <source>
        <dbReference type="ARBA" id="ARBA00022777"/>
    </source>
</evidence>
<dbReference type="GO" id="GO:0046872">
    <property type="term" value="F:metal ion binding"/>
    <property type="evidence" value="ECO:0007669"/>
    <property type="project" value="UniProtKB-KW"/>
</dbReference>
<dbReference type="SUPFAM" id="SSF48317">
    <property type="entry name" value="Acid phosphatase/Vanadium-dependent haloperoxidase"/>
    <property type="match status" value="1"/>
</dbReference>
<dbReference type="InterPro" id="IPR000829">
    <property type="entry name" value="DAGK"/>
</dbReference>
<keyword evidence="3" id="KW-1003">Cell membrane</keyword>
<evidence type="ECO:0000256" key="14">
    <source>
        <dbReference type="ARBA" id="ARBA00023264"/>
    </source>
</evidence>
<proteinExistence type="inferred from homology"/>
<dbReference type="AlphaFoldDB" id="A0A223HV47"/>
<keyword evidence="14" id="KW-1208">Phospholipid metabolism</keyword>
<feature type="binding site" evidence="16">
    <location>
        <position position="65"/>
    </location>
    <ligand>
        <name>substrate</name>
    </ligand>
</feature>
<feature type="binding site" evidence="18">
    <location>
        <position position="72"/>
    </location>
    <ligand>
        <name>a divalent metal cation</name>
        <dbReference type="ChEBI" id="CHEBI:60240"/>
    </ligand>
</feature>
<comment type="cofactor">
    <cofactor evidence="18">
        <name>Mg(2+)</name>
        <dbReference type="ChEBI" id="CHEBI:18420"/>
    </cofactor>
    <text evidence="18">Mn(2+), Zn(2+), Cd(2+) and Co(2+) support activity to lesser extents.</text>
</comment>
<dbReference type="InterPro" id="IPR000326">
    <property type="entry name" value="PAP2/HPO"/>
</dbReference>
<dbReference type="SMART" id="SM00014">
    <property type="entry name" value="acidPPc"/>
    <property type="match status" value="1"/>
</dbReference>
<feature type="binding site" evidence="17">
    <location>
        <begin position="90"/>
        <end position="91"/>
    </location>
    <ligand>
        <name>ATP</name>
        <dbReference type="ChEBI" id="CHEBI:30616"/>
    </ligand>
</feature>
<evidence type="ECO:0000256" key="12">
    <source>
        <dbReference type="ARBA" id="ARBA00023136"/>
    </source>
</evidence>
<evidence type="ECO:0000256" key="2">
    <source>
        <dbReference type="ARBA" id="ARBA00005967"/>
    </source>
</evidence>
<gene>
    <name evidence="19" type="ORF">Thert_00048</name>
</gene>
<keyword evidence="18" id="KW-0479">Metal-binding</keyword>
<dbReference type="InterPro" id="IPR036945">
    <property type="entry name" value="DAGK_sf"/>
</dbReference>
<evidence type="ECO:0000256" key="17">
    <source>
        <dbReference type="PIRSR" id="PIRSR600829-3"/>
    </source>
</evidence>
<dbReference type="RefSeq" id="WP_015311451.1">
    <property type="nucleotide sequence ID" value="NZ_CP016893.1"/>
</dbReference>